<gene>
    <name evidence="1" type="ORF">F2Q69_00023405</name>
</gene>
<evidence type="ECO:0000313" key="2">
    <source>
        <dbReference type="Proteomes" id="UP000712600"/>
    </source>
</evidence>
<accession>A0A8S9QHW4</accession>
<reference evidence="1" key="1">
    <citation type="submission" date="2019-12" db="EMBL/GenBank/DDBJ databases">
        <title>Genome sequencing and annotation of Brassica cretica.</title>
        <authorList>
            <person name="Studholme D.J."/>
            <person name="Sarris P."/>
        </authorList>
    </citation>
    <scope>NUCLEOTIDE SEQUENCE</scope>
    <source>
        <strain evidence="1">PFS-109/04</strain>
        <tissue evidence="1">Leaf</tissue>
    </source>
</reference>
<comment type="caution">
    <text evidence="1">The sequence shown here is derived from an EMBL/GenBank/DDBJ whole genome shotgun (WGS) entry which is preliminary data.</text>
</comment>
<dbReference type="Proteomes" id="UP000712600">
    <property type="component" value="Unassembled WGS sequence"/>
</dbReference>
<sequence>MHTSLSIDISASPSIDVSTSSSIDSVETENLCAYCNVLMGLTHQSMSISSQELPLRWRDGPAADGELARTLLLLEQRHLDTLAQMAADPAEVLQGAGPCSIAAWSMGHGGGVGQDGTGCWGGLCQTLRCFARVIEVVKQRDGFVFALAWPRILVANRWWWRSCATAADVEPPHCPPFIHLQPKTINEDRKSVRFDGVAAISIDGSLSIDI</sequence>
<dbReference type="AlphaFoldDB" id="A0A8S9QHW4"/>
<evidence type="ECO:0000313" key="1">
    <source>
        <dbReference type="EMBL" id="KAF3538268.1"/>
    </source>
</evidence>
<organism evidence="1 2">
    <name type="scientific">Brassica cretica</name>
    <name type="common">Mustard</name>
    <dbReference type="NCBI Taxonomy" id="69181"/>
    <lineage>
        <taxon>Eukaryota</taxon>
        <taxon>Viridiplantae</taxon>
        <taxon>Streptophyta</taxon>
        <taxon>Embryophyta</taxon>
        <taxon>Tracheophyta</taxon>
        <taxon>Spermatophyta</taxon>
        <taxon>Magnoliopsida</taxon>
        <taxon>eudicotyledons</taxon>
        <taxon>Gunneridae</taxon>
        <taxon>Pentapetalae</taxon>
        <taxon>rosids</taxon>
        <taxon>malvids</taxon>
        <taxon>Brassicales</taxon>
        <taxon>Brassicaceae</taxon>
        <taxon>Brassiceae</taxon>
        <taxon>Brassica</taxon>
    </lineage>
</organism>
<name>A0A8S9QHW4_BRACR</name>
<proteinExistence type="predicted"/>
<protein>
    <submittedName>
        <fullName evidence="1">Uncharacterized protein</fullName>
    </submittedName>
</protein>
<dbReference type="EMBL" id="QGKX02001290">
    <property type="protein sequence ID" value="KAF3538268.1"/>
    <property type="molecule type" value="Genomic_DNA"/>
</dbReference>